<evidence type="ECO:0000256" key="3">
    <source>
        <dbReference type="ARBA" id="ARBA00022676"/>
    </source>
</evidence>
<comment type="similarity">
    <text evidence="2 6">Belongs to the glycosyltransferase 92 family.</text>
</comment>
<dbReference type="EC" id="2.4.1.-" evidence="6"/>
<dbReference type="InterPro" id="IPR008166">
    <property type="entry name" value="Glyco_transf_92"/>
</dbReference>
<sequence>MHFRGQQSYFCLNLYNVAISFIVLWSALLPLCDANPGLLSAIEKDPKKLKMIVDGMGLDSLYINSGDMGIKPFKFSTMAANPIYPHSPKELHIRVTVFMRYMVGSNNLVTIKAFLTAETRDIARTPNDLYIMPTFCLTSTTSEQVHSFSIRAYVHSYWDPPAQSAMVYGFETSFTLMSNSSLHEPEWSLRCDLDSASYEWQPHRDLNLVDGRGINVPTITETDGKERETFVVLNPSHPNPAMFGSLIVRHVEYYQGLGVSKHIIYLRRETIPALILSSLKVHKLVQMGKIILVMWEDMLPHELWSKRYDQRVVYSHAVLAFTGLNVHLINIDLDEYLVTRKPELQGKPIQQIIQTCLGSDISEARILRSNILCKDCEHDRPESFLWGSAAAEQWPSRHPLSWYKLSSYGSSGLSRSIVNPNFMRAFYINWGAPISGHNTTQADVQCMAFLHVVHMFQASLPKSVISAQFTEDESWIGMLSSVKAMTL</sequence>
<protein>
    <recommendedName>
        <fullName evidence="6">Glycosyltransferase family 92 protein</fullName>
        <ecNumber evidence="6">2.4.1.-</ecNumber>
    </recommendedName>
</protein>
<feature type="transmembrane region" description="Helical" evidence="6">
    <location>
        <begin position="12"/>
        <end position="31"/>
    </location>
</feature>
<keyword evidence="6" id="KW-1133">Transmembrane helix</keyword>
<evidence type="ECO:0000256" key="5">
    <source>
        <dbReference type="ARBA" id="ARBA00023136"/>
    </source>
</evidence>
<dbReference type="AlphaFoldDB" id="A0A250WPN3"/>
<organism evidence="7 8">
    <name type="scientific">Chlamydomonas eustigma</name>
    <dbReference type="NCBI Taxonomy" id="1157962"/>
    <lineage>
        <taxon>Eukaryota</taxon>
        <taxon>Viridiplantae</taxon>
        <taxon>Chlorophyta</taxon>
        <taxon>core chlorophytes</taxon>
        <taxon>Chlorophyceae</taxon>
        <taxon>CS clade</taxon>
        <taxon>Chlamydomonadales</taxon>
        <taxon>Chlamydomonadaceae</taxon>
        <taxon>Chlamydomonas</taxon>
    </lineage>
</organism>
<name>A0A250WPN3_9CHLO</name>
<proteinExistence type="inferred from homology"/>
<comment type="subcellular location">
    <subcellularLocation>
        <location evidence="1">Membrane</location>
    </subcellularLocation>
</comment>
<dbReference type="OrthoDB" id="10530134at2759"/>
<dbReference type="Proteomes" id="UP000232323">
    <property type="component" value="Unassembled WGS sequence"/>
</dbReference>
<evidence type="ECO:0000313" key="7">
    <source>
        <dbReference type="EMBL" id="GAX72751.1"/>
    </source>
</evidence>
<keyword evidence="3 6" id="KW-0328">Glycosyltransferase</keyword>
<evidence type="ECO:0000256" key="6">
    <source>
        <dbReference type="RuleBase" id="RU366017"/>
    </source>
</evidence>
<dbReference type="GO" id="GO:0016020">
    <property type="term" value="C:membrane"/>
    <property type="evidence" value="ECO:0007669"/>
    <property type="project" value="UniProtKB-SubCell"/>
</dbReference>
<comment type="caution">
    <text evidence="7">The sequence shown here is derived from an EMBL/GenBank/DDBJ whole genome shotgun (WGS) entry which is preliminary data.</text>
</comment>
<dbReference type="GO" id="GO:0016757">
    <property type="term" value="F:glycosyltransferase activity"/>
    <property type="evidence" value="ECO:0007669"/>
    <property type="project" value="UniProtKB-UniRule"/>
</dbReference>
<keyword evidence="5 6" id="KW-0472">Membrane</keyword>
<keyword evidence="8" id="KW-1185">Reference proteome</keyword>
<evidence type="ECO:0000256" key="1">
    <source>
        <dbReference type="ARBA" id="ARBA00004370"/>
    </source>
</evidence>
<keyword evidence="6" id="KW-0812">Transmembrane</keyword>
<keyword evidence="4 6" id="KW-0808">Transferase</keyword>
<evidence type="ECO:0000313" key="8">
    <source>
        <dbReference type="Proteomes" id="UP000232323"/>
    </source>
</evidence>
<dbReference type="Pfam" id="PF01697">
    <property type="entry name" value="Glyco_transf_92"/>
    <property type="match status" value="1"/>
</dbReference>
<gene>
    <name evidence="7" type="ORF">CEUSTIGMA_g207.t1</name>
</gene>
<reference evidence="7 8" key="1">
    <citation type="submission" date="2017-08" db="EMBL/GenBank/DDBJ databases">
        <title>Acidophilic green algal genome provides insights into adaptation to an acidic environment.</title>
        <authorList>
            <person name="Hirooka S."/>
            <person name="Hirose Y."/>
            <person name="Kanesaki Y."/>
            <person name="Higuchi S."/>
            <person name="Fujiwara T."/>
            <person name="Onuma R."/>
            <person name="Era A."/>
            <person name="Ohbayashi R."/>
            <person name="Uzuka A."/>
            <person name="Nozaki H."/>
            <person name="Yoshikawa H."/>
            <person name="Miyagishima S.Y."/>
        </authorList>
    </citation>
    <scope>NUCLEOTIDE SEQUENCE [LARGE SCALE GENOMIC DNA]</scope>
    <source>
        <strain evidence="7 8">NIES-2499</strain>
    </source>
</reference>
<dbReference type="EMBL" id="BEGY01000001">
    <property type="protein sequence ID" value="GAX72751.1"/>
    <property type="molecule type" value="Genomic_DNA"/>
</dbReference>
<evidence type="ECO:0000256" key="4">
    <source>
        <dbReference type="ARBA" id="ARBA00022679"/>
    </source>
</evidence>
<accession>A0A250WPN3</accession>
<evidence type="ECO:0000256" key="2">
    <source>
        <dbReference type="ARBA" id="ARBA00007647"/>
    </source>
</evidence>